<dbReference type="PANTHER" id="PTHR12150">
    <property type="entry name" value="CLASS IV SAM-BINDING METHYLTRANSFERASE-RELATED"/>
    <property type="match status" value="1"/>
</dbReference>
<organism evidence="1">
    <name type="scientific">Caldiarchaeum subterraneum</name>
    <dbReference type="NCBI Taxonomy" id="311458"/>
    <lineage>
        <taxon>Archaea</taxon>
        <taxon>Nitrososphaerota</taxon>
        <taxon>Candidatus Caldarchaeales</taxon>
        <taxon>Candidatus Caldarchaeaceae</taxon>
        <taxon>Candidatus Caldarchaeum</taxon>
    </lineage>
</organism>
<gene>
    <name evidence="1" type="ORF">ENM31_02270</name>
</gene>
<dbReference type="AlphaFoldDB" id="A0A7J3VST2"/>
<dbReference type="InterPro" id="IPR003750">
    <property type="entry name" value="Put_MeTrfase-C9orf114-like"/>
</dbReference>
<dbReference type="Gene3D" id="3.40.1280.10">
    <property type="match status" value="1"/>
</dbReference>
<dbReference type="EMBL" id="DRXH01000077">
    <property type="protein sequence ID" value="HHM44110.1"/>
    <property type="molecule type" value="Genomic_DNA"/>
</dbReference>
<accession>A0A7J3VST2</accession>
<dbReference type="InterPro" id="IPR029028">
    <property type="entry name" value="Alpha/beta_knot_MTases"/>
</dbReference>
<dbReference type="InterPro" id="IPR012340">
    <property type="entry name" value="NA-bd_OB-fold"/>
</dbReference>
<name>A0A7J3VST2_CALS0</name>
<dbReference type="Gene3D" id="2.40.50.140">
    <property type="entry name" value="Nucleic acid-binding proteins"/>
    <property type="match status" value="1"/>
</dbReference>
<protein>
    <recommendedName>
        <fullName evidence="2">RNA-binding protein</fullName>
    </recommendedName>
</protein>
<evidence type="ECO:0000313" key="1">
    <source>
        <dbReference type="EMBL" id="HHM44110.1"/>
    </source>
</evidence>
<proteinExistence type="predicted"/>
<dbReference type="InterPro" id="IPR029026">
    <property type="entry name" value="tRNA_m1G_MTases_N"/>
</dbReference>
<sequence length="267" mass="29529">MLPHSFASDVPGLREATVKAGLVGRILATFRVEEVILYPDRRGSPDVRNARWLKEILDYLTTAPYLRTVKYPLKPSLRYAGLLPPLNIPTHPEADAVKSDGTHYRQALVVASGETSTLEAGLRKPIKIKKKLPKNTVVNLRVKVKGRRIKYGLVPRTDPVYTGFRTRIADSFEDALKPFSFKIAASRLGQPVNDVLGVLRERMRGGRVCVAFGSADRGLRQIAEELELDLGTLFDVAVNFAPGQGVKTIRTEEALAYTLAILNLISL</sequence>
<comment type="caution">
    <text evidence="1">The sequence shown here is derived from an EMBL/GenBank/DDBJ whole genome shotgun (WGS) entry which is preliminary data.</text>
</comment>
<reference evidence="1" key="1">
    <citation type="journal article" date="2020" name="mSystems">
        <title>Genome- and Community-Level Interaction Insights into Carbon Utilization and Element Cycling Functions of Hydrothermarchaeota in Hydrothermal Sediment.</title>
        <authorList>
            <person name="Zhou Z."/>
            <person name="Liu Y."/>
            <person name="Xu W."/>
            <person name="Pan J."/>
            <person name="Luo Z.H."/>
            <person name="Li M."/>
        </authorList>
    </citation>
    <scope>NUCLEOTIDE SEQUENCE [LARGE SCALE GENOMIC DNA]</scope>
    <source>
        <strain evidence="1">SpSt-1074</strain>
    </source>
</reference>
<dbReference type="Pfam" id="PF02598">
    <property type="entry name" value="Methyltrn_RNA_3"/>
    <property type="match status" value="1"/>
</dbReference>
<dbReference type="PANTHER" id="PTHR12150:SF13">
    <property type="entry name" value="METHYLTRANSFERASE C9ORF114-RELATED"/>
    <property type="match status" value="1"/>
</dbReference>
<dbReference type="CDD" id="cd18086">
    <property type="entry name" value="HsC9orf114-like"/>
    <property type="match status" value="1"/>
</dbReference>
<evidence type="ECO:0008006" key="2">
    <source>
        <dbReference type="Google" id="ProtNLM"/>
    </source>
</evidence>
<dbReference type="SUPFAM" id="SSF75217">
    <property type="entry name" value="alpha/beta knot"/>
    <property type="match status" value="1"/>
</dbReference>